<gene>
    <name evidence="1" type="ORF">GSCOC_T00017679001</name>
</gene>
<evidence type="ECO:0000313" key="1">
    <source>
        <dbReference type="EMBL" id="CDP04326.1"/>
    </source>
</evidence>
<dbReference type="Gramene" id="CDP04326">
    <property type="protein sequence ID" value="CDP04326"/>
    <property type="gene ID" value="GSCOC_T00017679001"/>
</dbReference>
<keyword evidence="2" id="KW-1185">Reference proteome</keyword>
<dbReference type="AlphaFoldDB" id="A0A068U756"/>
<protein>
    <submittedName>
        <fullName evidence="1">Uncharacterized protein</fullName>
    </submittedName>
</protein>
<dbReference type="Proteomes" id="UP000295252">
    <property type="component" value="Chromosome XI"/>
</dbReference>
<evidence type="ECO:0000313" key="2">
    <source>
        <dbReference type="Proteomes" id="UP000295252"/>
    </source>
</evidence>
<name>A0A068U756_COFCA</name>
<dbReference type="InParanoid" id="A0A068U756"/>
<organism evidence="1 2">
    <name type="scientific">Coffea canephora</name>
    <name type="common">Robusta coffee</name>
    <dbReference type="NCBI Taxonomy" id="49390"/>
    <lineage>
        <taxon>Eukaryota</taxon>
        <taxon>Viridiplantae</taxon>
        <taxon>Streptophyta</taxon>
        <taxon>Embryophyta</taxon>
        <taxon>Tracheophyta</taxon>
        <taxon>Spermatophyta</taxon>
        <taxon>Magnoliopsida</taxon>
        <taxon>eudicotyledons</taxon>
        <taxon>Gunneridae</taxon>
        <taxon>Pentapetalae</taxon>
        <taxon>asterids</taxon>
        <taxon>lamiids</taxon>
        <taxon>Gentianales</taxon>
        <taxon>Rubiaceae</taxon>
        <taxon>Ixoroideae</taxon>
        <taxon>Gardenieae complex</taxon>
        <taxon>Bertiereae - Coffeeae clade</taxon>
        <taxon>Coffeeae</taxon>
        <taxon>Coffea</taxon>
    </lineage>
</organism>
<sequence length="60" mass="7130">MLETQQRCFLYFCGIRSSFAQIRKSSCYSNQGPFVFRRSVNSWSRLQRIVTQDNDKESTQ</sequence>
<dbReference type="EMBL" id="HG739096">
    <property type="protein sequence ID" value="CDP04326.1"/>
    <property type="molecule type" value="Genomic_DNA"/>
</dbReference>
<reference evidence="2" key="1">
    <citation type="journal article" date="2014" name="Science">
        <title>The coffee genome provides insight into the convergent evolution of caffeine biosynthesis.</title>
        <authorList>
            <person name="Denoeud F."/>
            <person name="Carretero-Paulet L."/>
            <person name="Dereeper A."/>
            <person name="Droc G."/>
            <person name="Guyot R."/>
            <person name="Pietrella M."/>
            <person name="Zheng C."/>
            <person name="Alberti A."/>
            <person name="Anthony F."/>
            <person name="Aprea G."/>
            <person name="Aury J.M."/>
            <person name="Bento P."/>
            <person name="Bernard M."/>
            <person name="Bocs S."/>
            <person name="Campa C."/>
            <person name="Cenci A."/>
            <person name="Combes M.C."/>
            <person name="Crouzillat D."/>
            <person name="Da Silva C."/>
            <person name="Daddiego L."/>
            <person name="De Bellis F."/>
            <person name="Dussert S."/>
            <person name="Garsmeur O."/>
            <person name="Gayraud T."/>
            <person name="Guignon V."/>
            <person name="Jahn K."/>
            <person name="Jamilloux V."/>
            <person name="Joet T."/>
            <person name="Labadie K."/>
            <person name="Lan T."/>
            <person name="Leclercq J."/>
            <person name="Lepelley M."/>
            <person name="Leroy T."/>
            <person name="Li L.T."/>
            <person name="Librado P."/>
            <person name="Lopez L."/>
            <person name="Munoz A."/>
            <person name="Noel B."/>
            <person name="Pallavicini A."/>
            <person name="Perrotta G."/>
            <person name="Poncet V."/>
            <person name="Pot D."/>
            <person name="Priyono X."/>
            <person name="Rigoreau M."/>
            <person name="Rouard M."/>
            <person name="Rozas J."/>
            <person name="Tranchant-Dubreuil C."/>
            <person name="VanBuren R."/>
            <person name="Zhang Q."/>
            <person name="Andrade A.C."/>
            <person name="Argout X."/>
            <person name="Bertrand B."/>
            <person name="de Kochko A."/>
            <person name="Graziosi G."/>
            <person name="Henry R.J."/>
            <person name="Jayarama X."/>
            <person name="Ming R."/>
            <person name="Nagai C."/>
            <person name="Rounsley S."/>
            <person name="Sankoff D."/>
            <person name="Giuliano G."/>
            <person name="Albert V.A."/>
            <person name="Wincker P."/>
            <person name="Lashermes P."/>
        </authorList>
    </citation>
    <scope>NUCLEOTIDE SEQUENCE [LARGE SCALE GENOMIC DNA]</scope>
    <source>
        <strain evidence="2">cv. DH200-94</strain>
    </source>
</reference>
<accession>A0A068U756</accession>
<proteinExistence type="predicted"/>